<dbReference type="Gene3D" id="3.40.50.720">
    <property type="entry name" value="NAD(P)-binding Rossmann-like Domain"/>
    <property type="match status" value="1"/>
</dbReference>
<accession>A0A2Z4J8S7</accession>
<reference evidence="5 6" key="1">
    <citation type="journal article" date="2019" name="Int. J. Syst. Evol. Microbiol.">
        <title>Streptomyces cadmiisoli sp. nov., a novel actinomycete isolated from cadmium-contaminated soil.</title>
        <authorList>
            <person name="Li K."/>
            <person name="Tang X."/>
            <person name="Zhao J."/>
            <person name="Guo Y."/>
            <person name="Tang Y."/>
            <person name="Gao J."/>
        </authorList>
    </citation>
    <scope>NUCLEOTIDE SEQUENCE [LARGE SCALE GENOMIC DNA]</scope>
    <source>
        <strain evidence="5 6">ZFG47</strain>
    </source>
</reference>
<dbReference type="Pfam" id="PF00106">
    <property type="entry name" value="adh_short"/>
    <property type="match status" value="1"/>
</dbReference>
<sequence>MSQQIWFITGSSRGLGHALVTAALEAGHVVVATARRPETLAETFKEYGDRIHPLALDVTSAEAARDAVEAALERFGRIDVLVNNAGYANVSPIETSDDDDFRAQFETNFWGVYHVTKAALPALRRQRAGTVVQISSIGGRVGGSPGIASYQAAKFAVDGFSRVLATETAPFGVRVMVVEPSGFATDWAGSSMTVHPIPDAYDETVGAMNRRVRQSTDGAAGDPRRAAEIIVRTVHRDRVPTHLLLGANAATMALDHSRGQLAEATAWEAVSRSADFSEPYPAPLPPEGTAA</sequence>
<evidence type="ECO:0000256" key="3">
    <source>
        <dbReference type="RuleBase" id="RU000363"/>
    </source>
</evidence>
<proteinExistence type="inferred from homology"/>
<dbReference type="InterPro" id="IPR036291">
    <property type="entry name" value="NAD(P)-bd_dom_sf"/>
</dbReference>
<dbReference type="PANTHER" id="PTHR43976">
    <property type="entry name" value="SHORT CHAIN DEHYDROGENASE"/>
    <property type="match status" value="1"/>
</dbReference>
<dbReference type="KEGG" id="scad:DN051_35890"/>
<dbReference type="PRINTS" id="PR00081">
    <property type="entry name" value="GDHRDH"/>
</dbReference>
<dbReference type="AlphaFoldDB" id="A0A2Z4J8S7"/>
<dbReference type="InterPro" id="IPR002347">
    <property type="entry name" value="SDR_fam"/>
</dbReference>
<evidence type="ECO:0000256" key="1">
    <source>
        <dbReference type="ARBA" id="ARBA00006484"/>
    </source>
</evidence>
<dbReference type="EMBL" id="CP030073">
    <property type="protein sequence ID" value="AWW41390.1"/>
    <property type="molecule type" value="Genomic_DNA"/>
</dbReference>
<dbReference type="RefSeq" id="WP_112440825.1">
    <property type="nucleotide sequence ID" value="NZ_CP030073.1"/>
</dbReference>
<evidence type="ECO:0000256" key="2">
    <source>
        <dbReference type="ARBA" id="ARBA00023002"/>
    </source>
</evidence>
<comment type="similarity">
    <text evidence="1 3">Belongs to the short-chain dehydrogenases/reductases (SDR) family.</text>
</comment>
<keyword evidence="2" id="KW-0560">Oxidoreductase</keyword>
<dbReference type="GO" id="GO:0016491">
    <property type="term" value="F:oxidoreductase activity"/>
    <property type="evidence" value="ECO:0007669"/>
    <property type="project" value="UniProtKB-KW"/>
</dbReference>
<keyword evidence="6" id="KW-1185">Reference proteome</keyword>
<organism evidence="5 6">
    <name type="scientific">Streptomyces cadmiisoli</name>
    <dbReference type="NCBI Taxonomy" id="2184053"/>
    <lineage>
        <taxon>Bacteria</taxon>
        <taxon>Bacillati</taxon>
        <taxon>Actinomycetota</taxon>
        <taxon>Actinomycetes</taxon>
        <taxon>Kitasatosporales</taxon>
        <taxon>Streptomycetaceae</taxon>
        <taxon>Streptomyces</taxon>
        <taxon>Streptomyces aurantiacus group</taxon>
    </lineage>
</organism>
<feature type="domain" description="Ketoreductase" evidence="4">
    <location>
        <begin position="4"/>
        <end position="190"/>
    </location>
</feature>
<dbReference type="InterPro" id="IPR057326">
    <property type="entry name" value="KR_dom"/>
</dbReference>
<name>A0A2Z4J8S7_9ACTN</name>
<dbReference type="NCBIfam" id="NF006114">
    <property type="entry name" value="PRK08263.1"/>
    <property type="match status" value="1"/>
</dbReference>
<gene>
    <name evidence="5" type="ORF">DN051_35890</name>
</gene>
<evidence type="ECO:0000313" key="5">
    <source>
        <dbReference type="EMBL" id="AWW41390.1"/>
    </source>
</evidence>
<dbReference type="SUPFAM" id="SSF51735">
    <property type="entry name" value="NAD(P)-binding Rossmann-fold domains"/>
    <property type="match status" value="1"/>
</dbReference>
<dbReference type="PRINTS" id="PR00080">
    <property type="entry name" value="SDRFAMILY"/>
</dbReference>
<dbReference type="CDD" id="cd05374">
    <property type="entry name" value="17beta-HSD-like_SDR_c"/>
    <property type="match status" value="1"/>
</dbReference>
<dbReference type="SMART" id="SM00822">
    <property type="entry name" value="PKS_KR"/>
    <property type="match status" value="1"/>
</dbReference>
<dbReference type="InterPro" id="IPR051911">
    <property type="entry name" value="SDR_oxidoreductase"/>
</dbReference>
<evidence type="ECO:0000259" key="4">
    <source>
        <dbReference type="SMART" id="SM00822"/>
    </source>
</evidence>
<protein>
    <submittedName>
        <fullName evidence="5">Short-chain dehydrogenase/reductase</fullName>
    </submittedName>
</protein>
<evidence type="ECO:0000313" key="6">
    <source>
        <dbReference type="Proteomes" id="UP000249616"/>
    </source>
</evidence>
<dbReference type="PANTHER" id="PTHR43976:SF16">
    <property type="entry name" value="SHORT-CHAIN DEHYDROGENASE_REDUCTASE FAMILY PROTEIN"/>
    <property type="match status" value="1"/>
</dbReference>
<dbReference type="Proteomes" id="UP000249616">
    <property type="component" value="Chromosome"/>
</dbReference>